<accession>A0A6T7ZFH5</accession>
<evidence type="ECO:0000313" key="9">
    <source>
        <dbReference type="EMBL" id="CAD8690945.1"/>
    </source>
</evidence>
<gene>
    <name evidence="8" type="ORF">POBO1169_LOCUS19802</name>
    <name evidence="9" type="ORF">POBO1169_LOCUS19803</name>
</gene>
<dbReference type="HAMAP" id="MF_00209">
    <property type="entry name" value="Inorganic_PPase"/>
    <property type="match status" value="1"/>
</dbReference>
<protein>
    <recommendedName>
        <fullName evidence="3">inorganic diphosphatase</fullName>
        <ecNumber evidence="3">3.6.1.1</ecNumber>
    </recommendedName>
</protein>
<dbReference type="EMBL" id="HBFA01039637">
    <property type="protein sequence ID" value="CAD8690945.1"/>
    <property type="molecule type" value="Transcribed_RNA"/>
</dbReference>
<evidence type="ECO:0000256" key="3">
    <source>
        <dbReference type="ARBA" id="ARBA00012146"/>
    </source>
</evidence>
<evidence type="ECO:0000256" key="6">
    <source>
        <dbReference type="ARBA" id="ARBA00022842"/>
    </source>
</evidence>
<evidence type="ECO:0000256" key="4">
    <source>
        <dbReference type="ARBA" id="ARBA00022723"/>
    </source>
</evidence>
<dbReference type="EMBL" id="HBFA01039636">
    <property type="protein sequence ID" value="CAD8690943.1"/>
    <property type="molecule type" value="Transcribed_RNA"/>
</dbReference>
<evidence type="ECO:0000313" key="8">
    <source>
        <dbReference type="EMBL" id="CAD8690943.1"/>
    </source>
</evidence>
<comment type="similarity">
    <text evidence="2">Belongs to the PPase family.</text>
</comment>
<keyword evidence="5" id="KW-0378">Hydrolase</keyword>
<dbReference type="CDD" id="cd00412">
    <property type="entry name" value="pyrophosphatase"/>
    <property type="match status" value="1"/>
</dbReference>
<keyword evidence="6" id="KW-0460">Magnesium</keyword>
<dbReference type="AlphaFoldDB" id="A0A6T7ZFH5"/>
<sequence length="190" mass="21106">MAVVLDRHGPTHVWHDLHVGPDAPTMINAVVTIPQHSKVKYQLDKKSGLLKVDKVLMSASVYPHNFGFIPRTMKEDGEPVEILIMTQVAVAPMAVIRAKPIGIVRILDQGDKDDKVVAVCVDDPEFKDYGDLSELPAHRLAEIRGFFQDYKKLEGRTVTVEEMEGTEGGVRAVKDGMDLYTTMVVRDLQG</sequence>
<dbReference type="SUPFAM" id="SSF50324">
    <property type="entry name" value="Inorganic pyrophosphatase"/>
    <property type="match status" value="1"/>
</dbReference>
<name>A0A6T7ZFH5_9CHLO</name>
<evidence type="ECO:0000256" key="2">
    <source>
        <dbReference type="ARBA" id="ARBA00006220"/>
    </source>
</evidence>
<dbReference type="Gene3D" id="3.90.80.10">
    <property type="entry name" value="Inorganic pyrophosphatase"/>
    <property type="match status" value="1"/>
</dbReference>
<evidence type="ECO:0000256" key="1">
    <source>
        <dbReference type="ARBA" id="ARBA00001946"/>
    </source>
</evidence>
<dbReference type="GO" id="GO:0005737">
    <property type="term" value="C:cytoplasm"/>
    <property type="evidence" value="ECO:0007669"/>
    <property type="project" value="InterPro"/>
</dbReference>
<comment type="catalytic activity">
    <reaction evidence="7">
        <text>diphosphate + H2O = 2 phosphate + H(+)</text>
        <dbReference type="Rhea" id="RHEA:24576"/>
        <dbReference type="ChEBI" id="CHEBI:15377"/>
        <dbReference type="ChEBI" id="CHEBI:15378"/>
        <dbReference type="ChEBI" id="CHEBI:33019"/>
        <dbReference type="ChEBI" id="CHEBI:43474"/>
        <dbReference type="EC" id="3.6.1.1"/>
    </reaction>
</comment>
<dbReference type="EC" id="3.6.1.1" evidence="3"/>
<evidence type="ECO:0000256" key="7">
    <source>
        <dbReference type="ARBA" id="ARBA00047820"/>
    </source>
</evidence>
<dbReference type="Pfam" id="PF00719">
    <property type="entry name" value="Pyrophosphatase"/>
    <property type="match status" value="1"/>
</dbReference>
<dbReference type="InterPro" id="IPR036649">
    <property type="entry name" value="Pyrophosphatase_sf"/>
</dbReference>
<proteinExistence type="inferred from homology"/>
<reference evidence="8" key="1">
    <citation type="submission" date="2021-01" db="EMBL/GenBank/DDBJ databases">
        <authorList>
            <person name="Corre E."/>
            <person name="Pelletier E."/>
            <person name="Niang G."/>
            <person name="Scheremetjew M."/>
            <person name="Finn R."/>
            <person name="Kale V."/>
            <person name="Holt S."/>
            <person name="Cochrane G."/>
            <person name="Meng A."/>
            <person name="Brown T."/>
            <person name="Cohen L."/>
        </authorList>
    </citation>
    <scope>NUCLEOTIDE SEQUENCE</scope>
    <source>
        <strain evidence="8">CCMP722</strain>
    </source>
</reference>
<dbReference type="GO" id="GO:0004427">
    <property type="term" value="F:inorganic diphosphate phosphatase activity"/>
    <property type="evidence" value="ECO:0007669"/>
    <property type="project" value="UniProtKB-EC"/>
</dbReference>
<dbReference type="PANTHER" id="PTHR10286">
    <property type="entry name" value="INORGANIC PYROPHOSPHATASE"/>
    <property type="match status" value="1"/>
</dbReference>
<organism evidence="8">
    <name type="scientific">Pyramimonas obovata</name>
    <dbReference type="NCBI Taxonomy" id="1411642"/>
    <lineage>
        <taxon>Eukaryota</taxon>
        <taxon>Viridiplantae</taxon>
        <taxon>Chlorophyta</taxon>
        <taxon>Pyramimonadophyceae</taxon>
        <taxon>Pyramimonadales</taxon>
        <taxon>Pyramimonadaceae</taxon>
        <taxon>Pyramimonas</taxon>
        <taxon>Pyramimonas incertae sedis</taxon>
    </lineage>
</organism>
<comment type="cofactor">
    <cofactor evidence="1">
        <name>Mg(2+)</name>
        <dbReference type="ChEBI" id="CHEBI:18420"/>
    </cofactor>
</comment>
<evidence type="ECO:0000256" key="5">
    <source>
        <dbReference type="ARBA" id="ARBA00022801"/>
    </source>
</evidence>
<dbReference type="GO" id="GO:0000287">
    <property type="term" value="F:magnesium ion binding"/>
    <property type="evidence" value="ECO:0007669"/>
    <property type="project" value="InterPro"/>
</dbReference>
<dbReference type="InterPro" id="IPR008162">
    <property type="entry name" value="Pyrophosphatase"/>
</dbReference>
<dbReference type="GO" id="GO:0006796">
    <property type="term" value="P:phosphate-containing compound metabolic process"/>
    <property type="evidence" value="ECO:0007669"/>
    <property type="project" value="InterPro"/>
</dbReference>
<keyword evidence="4" id="KW-0479">Metal-binding</keyword>